<comment type="caution">
    <text evidence="2">The sequence shown here is derived from an EMBL/GenBank/DDBJ whole genome shotgun (WGS) entry which is preliminary data.</text>
</comment>
<dbReference type="Proteomes" id="UP001567538">
    <property type="component" value="Unassembled WGS sequence"/>
</dbReference>
<evidence type="ECO:0000313" key="3">
    <source>
        <dbReference type="Proteomes" id="UP001567538"/>
    </source>
</evidence>
<dbReference type="PANTHER" id="PTHR46250:SF15">
    <property type="entry name" value="OS01G0523800 PROTEIN"/>
    <property type="match status" value="1"/>
</dbReference>
<evidence type="ECO:0000256" key="1">
    <source>
        <dbReference type="SAM" id="MobiDB-lite"/>
    </source>
</evidence>
<organism evidence="2 3">
    <name type="scientific">Salvia divinorum</name>
    <name type="common">Maria pastora</name>
    <name type="synonym">Diviner's sage</name>
    <dbReference type="NCBI Taxonomy" id="28513"/>
    <lineage>
        <taxon>Eukaryota</taxon>
        <taxon>Viridiplantae</taxon>
        <taxon>Streptophyta</taxon>
        <taxon>Embryophyta</taxon>
        <taxon>Tracheophyta</taxon>
        <taxon>Spermatophyta</taxon>
        <taxon>Magnoliopsida</taxon>
        <taxon>eudicotyledons</taxon>
        <taxon>Gunneridae</taxon>
        <taxon>Pentapetalae</taxon>
        <taxon>asterids</taxon>
        <taxon>lamiids</taxon>
        <taxon>Lamiales</taxon>
        <taxon>Lamiaceae</taxon>
        <taxon>Nepetoideae</taxon>
        <taxon>Mentheae</taxon>
        <taxon>Salviinae</taxon>
        <taxon>Salvia</taxon>
        <taxon>Salvia subgen. Calosphace</taxon>
    </lineage>
</organism>
<feature type="compositionally biased region" description="Polar residues" evidence="1">
    <location>
        <begin position="1"/>
        <end position="12"/>
    </location>
</feature>
<feature type="region of interest" description="Disordered" evidence="1">
    <location>
        <begin position="1"/>
        <end position="33"/>
    </location>
</feature>
<name>A0ABD1G797_SALDI</name>
<reference evidence="2 3" key="1">
    <citation type="submission" date="2024-06" db="EMBL/GenBank/DDBJ databases">
        <title>A chromosome level genome sequence of Diviner's sage (Salvia divinorum).</title>
        <authorList>
            <person name="Ford S.A."/>
            <person name="Ro D.-K."/>
            <person name="Ness R.W."/>
            <person name="Phillips M.A."/>
        </authorList>
    </citation>
    <scope>NUCLEOTIDE SEQUENCE [LARGE SCALE GENOMIC DNA]</scope>
    <source>
        <strain evidence="2">SAF-2024a</strain>
        <tissue evidence="2">Leaf</tissue>
    </source>
</reference>
<sequence>MSDFVSQGTPSEKSLDTDGPGGGGRVVGAKGDSGVGFNSDGDWKIECNDEQWAQIVKADSNARYMRYKAWPYYEDWKHIYGKDRAARMRVEGMTQAYSKMGAVPSPNSETFVDAVNMNLDDLFTQEEIQESLQTENVVESSYKGVKSPAASSKSSRKRKAGAAMEAILEAMTKMNDDTNNRLDTLSARIGYDFDLSVKRTEISKLLQNIPGLDRKQKFLASDILVKEPERLDLFMGYEEDEKADYLMHILEEKHGV</sequence>
<keyword evidence="3" id="KW-1185">Reference proteome</keyword>
<dbReference type="PANTHER" id="PTHR46250">
    <property type="entry name" value="MYB/SANT-LIKE DNA-BINDING DOMAIN PROTEIN-RELATED"/>
    <property type="match status" value="1"/>
</dbReference>
<dbReference type="EMBL" id="JBEAFC010000009">
    <property type="protein sequence ID" value="KAL1539984.1"/>
    <property type="molecule type" value="Genomic_DNA"/>
</dbReference>
<protein>
    <submittedName>
        <fullName evidence="2">Uncharacterized protein</fullName>
    </submittedName>
</protein>
<feature type="compositionally biased region" description="Gly residues" evidence="1">
    <location>
        <begin position="19"/>
        <end position="33"/>
    </location>
</feature>
<dbReference type="AlphaFoldDB" id="A0ABD1G797"/>
<accession>A0ABD1G797</accession>
<proteinExistence type="predicted"/>
<evidence type="ECO:0000313" key="2">
    <source>
        <dbReference type="EMBL" id="KAL1539984.1"/>
    </source>
</evidence>
<gene>
    <name evidence="2" type="ORF">AAHA92_24404</name>
</gene>